<dbReference type="AlphaFoldDB" id="A0A9I9ELV2"/>
<evidence type="ECO:0000313" key="1">
    <source>
        <dbReference type="EnsemblPlants" id="MELO3C035524.2.1"/>
    </source>
</evidence>
<evidence type="ECO:0008006" key="2">
    <source>
        <dbReference type="Google" id="ProtNLM"/>
    </source>
</evidence>
<proteinExistence type="predicted"/>
<dbReference type="InterPro" id="IPR016095">
    <property type="entry name" value="Ribosomal_uL1_3-a/b-sand"/>
</dbReference>
<dbReference type="EnsemblPlants" id="MELO3C035524.2.1">
    <property type="protein sequence ID" value="MELO3C035524.2.1"/>
    <property type="gene ID" value="MELO3C035524.2"/>
</dbReference>
<name>A0A9I9ELV2_CUCME</name>
<dbReference type="Gramene" id="MELO3C035524.2.1">
    <property type="protein sequence ID" value="MELO3C035524.2.1"/>
    <property type="gene ID" value="MELO3C035524.2"/>
</dbReference>
<accession>A0A9I9ELV2</accession>
<dbReference type="Gene3D" id="3.40.50.790">
    <property type="match status" value="1"/>
</dbReference>
<protein>
    <recommendedName>
        <fullName evidence="2">Protein kinase domain-containing protein</fullName>
    </recommendedName>
</protein>
<reference evidence="1" key="1">
    <citation type="submission" date="2023-03" db="UniProtKB">
        <authorList>
            <consortium name="EnsemblPlants"/>
        </authorList>
    </citation>
    <scope>IDENTIFICATION</scope>
</reference>
<sequence>MLHSQPKSTVGTLTYIAPEVLLKKEYGGKEIKANENFMAIGGSFEKKRMKNERLLPKTLSRMTFITHSCSLKNVQKVVSEADGYQPHLIASEQGYRGLFMIDHIALIILLFDYRLKITSLLQKFIVRMSHNVDLRYSLYEAYALCSDFKAGEKFDKAKNAGADLVGGEDLIEQIKELILELGSYIEELSKTQRHKCGLSLMSFTVTWFVQHASIRPDLTILTIALSHIIPYLWFVMPQQVTIVRDSDDTPRTTNVYKLYDVVGPVQHSHRLCRSGTHPALTTASLSRSTFNVNN</sequence>
<organism evidence="1">
    <name type="scientific">Cucumis melo</name>
    <name type="common">Muskmelon</name>
    <dbReference type="NCBI Taxonomy" id="3656"/>
    <lineage>
        <taxon>Eukaryota</taxon>
        <taxon>Viridiplantae</taxon>
        <taxon>Streptophyta</taxon>
        <taxon>Embryophyta</taxon>
        <taxon>Tracheophyta</taxon>
        <taxon>Spermatophyta</taxon>
        <taxon>Magnoliopsida</taxon>
        <taxon>eudicotyledons</taxon>
        <taxon>Gunneridae</taxon>
        <taxon>Pentapetalae</taxon>
        <taxon>rosids</taxon>
        <taxon>fabids</taxon>
        <taxon>Cucurbitales</taxon>
        <taxon>Cucurbitaceae</taxon>
        <taxon>Benincaseae</taxon>
        <taxon>Cucumis</taxon>
    </lineage>
</organism>